<dbReference type="Gene3D" id="1.10.10.2840">
    <property type="entry name" value="PucR C-terminal helix-turn-helix domain"/>
    <property type="match status" value="1"/>
</dbReference>
<dbReference type="EMBL" id="CP027541">
    <property type="protein sequence ID" value="AWT55243.1"/>
    <property type="molecule type" value="Genomic_DNA"/>
</dbReference>
<dbReference type="InterPro" id="IPR051448">
    <property type="entry name" value="CdaR-like_regulators"/>
</dbReference>
<dbReference type="Pfam" id="PF13556">
    <property type="entry name" value="HTH_30"/>
    <property type="match status" value="1"/>
</dbReference>
<feature type="region of interest" description="Disordered" evidence="1">
    <location>
        <begin position="384"/>
        <end position="425"/>
    </location>
</feature>
<dbReference type="PANTHER" id="PTHR33744">
    <property type="entry name" value="CARBOHYDRATE DIACID REGULATOR"/>
    <property type="match status" value="1"/>
</dbReference>
<proteinExistence type="predicted"/>
<dbReference type="Proteomes" id="UP000011200">
    <property type="component" value="Chromosome"/>
</dbReference>
<dbReference type="PANTHER" id="PTHR33744:SF1">
    <property type="entry name" value="DNA-BINDING TRANSCRIPTIONAL ACTIVATOR ADER"/>
    <property type="match status" value="1"/>
</dbReference>
<sequence length="425" mass="45189">MSRETSSDGGAAGIDVAPHDGTVRLHALLTQSGLQVEALTPIGDGDRPIRYVYPTELADPSQYLSGGELILSVGVPVVQEPDDVIRRYVATLSDRGVTALMVGLGDLFDEPPAALVQACLDRDLPLLTLPPDVPFRRIVDWAEAHRAAEREAGKREGDLGSILRWFVAGTLGVGPVENALAERGLAGAPVAVCAFNSDAHTAVHDLVDKHGGAVALLDDDRIVSLCAHTENFRAELAASPLSCGVAIAPDAAAMVYAIPEALEALREATRWRRAVHIDEIATLDGLLAAVPKVRLVPFVHRLIAPLVEHDKVNNSYLVSSLEAFLAPRNDINAAATQLYVHVNTLRNRLAKIAELTGANPLDESDRVNFRIALWAARNMGMREQGGEAAKSSGVAGDLATPGPGPGPNAVRHNGIRQTSGTRRSR</sequence>
<dbReference type="Pfam" id="PF07905">
    <property type="entry name" value="PucR"/>
    <property type="match status" value="1"/>
</dbReference>
<dbReference type="InterPro" id="IPR025736">
    <property type="entry name" value="PucR_C-HTH_dom"/>
</dbReference>
<reference evidence="4 5" key="1">
    <citation type="journal article" date="2013" name="Genome Announc.">
        <title>Draft genome sequence of MKD8, a conjugal recipient Mycobacterium smegmatis strain.</title>
        <authorList>
            <person name="Gray T.A."/>
            <person name="Palumbo M.J."/>
            <person name="Derbyshire K.M."/>
        </authorList>
    </citation>
    <scope>NUCLEOTIDE SEQUENCE [LARGE SCALE GENOMIC DNA]</scope>
    <source>
        <strain evidence="4 5">MKD8</strain>
    </source>
</reference>
<feature type="domain" description="PucR C-terminal helix-turn-helix" evidence="3">
    <location>
        <begin position="317"/>
        <end position="374"/>
    </location>
</feature>
<evidence type="ECO:0000256" key="1">
    <source>
        <dbReference type="SAM" id="MobiDB-lite"/>
    </source>
</evidence>
<dbReference type="InterPro" id="IPR042070">
    <property type="entry name" value="PucR_C-HTH_sf"/>
</dbReference>
<gene>
    <name evidence="4" type="ORF">D806_042790</name>
</gene>
<protein>
    <submittedName>
        <fullName evidence="4">Regulatory protein</fullName>
    </submittedName>
</protein>
<dbReference type="RefSeq" id="WP_003895765.1">
    <property type="nucleotide sequence ID" value="NZ_CP027541.1"/>
</dbReference>
<dbReference type="AlphaFoldDB" id="A0A2U9PU29"/>
<evidence type="ECO:0000259" key="3">
    <source>
        <dbReference type="Pfam" id="PF13556"/>
    </source>
</evidence>
<evidence type="ECO:0000313" key="5">
    <source>
        <dbReference type="Proteomes" id="UP000011200"/>
    </source>
</evidence>
<evidence type="ECO:0000259" key="2">
    <source>
        <dbReference type="Pfam" id="PF07905"/>
    </source>
</evidence>
<reference evidence="5" key="2">
    <citation type="submission" date="2018-03" db="EMBL/GenBank/DDBJ databases">
        <authorList>
            <person name="Derbyshire K."/>
            <person name="Gray T.A."/>
            <person name="Champion M."/>
        </authorList>
    </citation>
    <scope>NUCLEOTIDE SEQUENCE [LARGE SCALE GENOMIC DNA]</scope>
    <source>
        <strain evidence="5">MKD8</strain>
    </source>
</reference>
<feature type="compositionally biased region" description="Polar residues" evidence="1">
    <location>
        <begin position="415"/>
        <end position="425"/>
    </location>
</feature>
<feature type="domain" description="Purine catabolism PurC-like" evidence="2">
    <location>
        <begin position="46"/>
        <end position="139"/>
    </location>
</feature>
<dbReference type="InterPro" id="IPR012914">
    <property type="entry name" value="PucR_dom"/>
</dbReference>
<name>A0A2U9PU29_MYCSE</name>
<evidence type="ECO:0000313" key="4">
    <source>
        <dbReference type="EMBL" id="AWT55243.1"/>
    </source>
</evidence>
<accession>A0A2U9PU29</accession>
<organism evidence="4 5">
    <name type="scientific">Mycolicibacterium smegmatis (strain MKD8)</name>
    <name type="common">Mycobacterium smegmatis</name>
    <dbReference type="NCBI Taxonomy" id="1214915"/>
    <lineage>
        <taxon>Bacteria</taxon>
        <taxon>Bacillati</taxon>
        <taxon>Actinomycetota</taxon>
        <taxon>Actinomycetes</taxon>
        <taxon>Mycobacteriales</taxon>
        <taxon>Mycobacteriaceae</taxon>
        <taxon>Mycolicibacterium</taxon>
    </lineage>
</organism>